<dbReference type="GeneID" id="113394725"/>
<gene>
    <name evidence="3" type="primary">Dop2r</name>
</gene>
<feature type="compositionally biased region" description="Basic and acidic residues" evidence="1">
    <location>
        <begin position="412"/>
        <end position="421"/>
    </location>
</feature>
<protein>
    <submittedName>
        <fullName evidence="3">Uncharacterized protein Dop2r isoform X1</fullName>
    </submittedName>
</protein>
<feature type="region of interest" description="Disordered" evidence="1">
    <location>
        <begin position="559"/>
        <end position="622"/>
    </location>
</feature>
<feature type="region of interest" description="Disordered" evidence="1">
    <location>
        <begin position="409"/>
        <end position="456"/>
    </location>
</feature>
<organism evidence="2 3">
    <name type="scientific">Vanessa tameamea</name>
    <name type="common">Kamehameha butterfly</name>
    <dbReference type="NCBI Taxonomy" id="334116"/>
    <lineage>
        <taxon>Eukaryota</taxon>
        <taxon>Metazoa</taxon>
        <taxon>Ecdysozoa</taxon>
        <taxon>Arthropoda</taxon>
        <taxon>Hexapoda</taxon>
        <taxon>Insecta</taxon>
        <taxon>Pterygota</taxon>
        <taxon>Neoptera</taxon>
        <taxon>Endopterygota</taxon>
        <taxon>Lepidoptera</taxon>
        <taxon>Glossata</taxon>
        <taxon>Ditrysia</taxon>
        <taxon>Papilionoidea</taxon>
        <taxon>Nymphalidae</taxon>
        <taxon>Nymphalinae</taxon>
        <taxon>Vanessa</taxon>
    </lineage>
</organism>
<accession>A0ABM4APK3</accession>
<proteinExistence type="predicted"/>
<reference evidence="3" key="1">
    <citation type="submission" date="2025-08" db="UniProtKB">
        <authorList>
            <consortium name="RefSeq"/>
        </authorList>
    </citation>
    <scope>IDENTIFICATION</scope>
    <source>
        <tissue evidence="3">Whole body</tissue>
    </source>
</reference>
<sequence length="642" mass="73205">MKNSVEERCIVCQLVFCCGDCRWRHEKITHGLTYDCPICRGRRFLCRPEDLNEDFIHHLTTEHLPLQCKKCNKFFLTMEDFDEIDKCTTISELVDEDKKDLNVDDKFDSLYEKVNNNDAEKFEAIVSVNNSTKTAIITPIVRKKYLVDYESSDTDYEDSPKEQIMATPHPKLAPKTPKFKRQHIATPHAKKFLSLMRQQVVEEEENTYIEDDDYDDSPISKTTPSRSENNEITDSEKEMTTPNSHLPHVMKLAQIVTTSTPTHPATGGNWSMFPGPGNDSPLSEIETTESPAQSIDKEMEPCKTDDLAPKLKSIIIIGSRPKLGSQDSSEKQVTFQDSENNNESSIKTKKVKFADDTVFEQEPKRKRVFRKPKRMLTPGPQKPRYTYNPRFQALINRFESQAMTLARTPLNTKEHKEKDLEDTPPAGDHNKPARAISFKDDSPVVETESQSKESNELFNTCVESPVGPINNAISMLTANIAGSLQTCLTSVLRSTDDETEIQFKFVITKKKVCVRRIAEDGVCENLTEVDREEQTNKENIWSSVARAVKNVFWGNQVTPYTQNDSSDSSSASKRKFEQMSDSEMSPLNHKRHKYEGRIRGRPPLHRSRPCGVSTLRNSHSAEQHSIFKELSMNQDDAMNLSF</sequence>
<feature type="region of interest" description="Disordered" evidence="1">
    <location>
        <begin position="206"/>
        <end position="243"/>
    </location>
</feature>
<keyword evidence="2" id="KW-1185">Reference proteome</keyword>
<feature type="compositionally biased region" description="Polar residues" evidence="1">
    <location>
        <begin position="325"/>
        <end position="345"/>
    </location>
</feature>
<evidence type="ECO:0000313" key="3">
    <source>
        <dbReference type="RefSeq" id="XP_064073214.1"/>
    </source>
</evidence>
<evidence type="ECO:0000256" key="1">
    <source>
        <dbReference type="SAM" id="MobiDB-lite"/>
    </source>
</evidence>
<dbReference type="Proteomes" id="UP001652626">
    <property type="component" value="Chromosome 15"/>
</dbReference>
<feature type="compositionally biased region" description="Polar residues" evidence="1">
    <location>
        <begin position="219"/>
        <end position="232"/>
    </location>
</feature>
<name>A0ABM4APK3_VANTA</name>
<feature type="compositionally biased region" description="Basic residues" evidence="1">
    <location>
        <begin position="588"/>
        <end position="608"/>
    </location>
</feature>
<evidence type="ECO:0000313" key="2">
    <source>
        <dbReference type="Proteomes" id="UP001652626"/>
    </source>
</evidence>
<feature type="region of interest" description="Disordered" evidence="1">
    <location>
        <begin position="322"/>
        <end position="348"/>
    </location>
</feature>
<dbReference type="RefSeq" id="XP_064073214.1">
    <property type="nucleotide sequence ID" value="XM_064217144.1"/>
</dbReference>
<feature type="compositionally biased region" description="Acidic residues" evidence="1">
    <location>
        <begin position="206"/>
        <end position="216"/>
    </location>
</feature>